<evidence type="ECO:0000313" key="3">
    <source>
        <dbReference type="Proteomes" id="UP000091820"/>
    </source>
</evidence>
<reference evidence="3" key="1">
    <citation type="submission" date="2014-03" db="EMBL/GenBank/DDBJ databases">
        <authorList>
            <person name="Aksoy S."/>
            <person name="Warren W."/>
            <person name="Wilson R.K."/>
        </authorList>
    </citation>
    <scope>NUCLEOTIDE SEQUENCE [LARGE SCALE GENOMIC DNA]</scope>
    <source>
        <strain evidence="3">IAEA</strain>
    </source>
</reference>
<sequence>MMLSWLCRPIRNKRSKEIKLLSKKLNKEAITRKPHVFDSYPKDYIVYPRSTVLNFLWNTDVDKLTAQCSDVIYMTFSFLLVQVFFNISWFRFWARLLPATNYGNTFLCVVLRKIEYCDLWIYGYI</sequence>
<reference evidence="2" key="2">
    <citation type="submission" date="2020-05" db="UniProtKB">
        <authorList>
            <consortium name="EnsemblMetazoa"/>
        </authorList>
    </citation>
    <scope>IDENTIFICATION</scope>
    <source>
        <strain evidence="2">IAEA</strain>
    </source>
</reference>
<dbReference type="AlphaFoldDB" id="A0A1A9X2M7"/>
<dbReference type="VEuPathDB" id="VectorBase:GBRI042078"/>
<proteinExistence type="predicted"/>
<organism evidence="2 3">
    <name type="scientific">Glossina brevipalpis</name>
    <dbReference type="NCBI Taxonomy" id="37001"/>
    <lineage>
        <taxon>Eukaryota</taxon>
        <taxon>Metazoa</taxon>
        <taxon>Ecdysozoa</taxon>
        <taxon>Arthropoda</taxon>
        <taxon>Hexapoda</taxon>
        <taxon>Insecta</taxon>
        <taxon>Pterygota</taxon>
        <taxon>Neoptera</taxon>
        <taxon>Endopterygota</taxon>
        <taxon>Diptera</taxon>
        <taxon>Brachycera</taxon>
        <taxon>Muscomorpha</taxon>
        <taxon>Hippoboscoidea</taxon>
        <taxon>Glossinidae</taxon>
        <taxon>Glossina</taxon>
    </lineage>
</organism>
<dbReference type="EnsemblMetazoa" id="GBRI042078-RA">
    <property type="protein sequence ID" value="GBRI042078-PA"/>
    <property type="gene ID" value="GBRI042078"/>
</dbReference>
<protein>
    <submittedName>
        <fullName evidence="2">Uncharacterized protein</fullName>
    </submittedName>
</protein>
<name>A0A1A9X2M7_9MUSC</name>
<evidence type="ECO:0000256" key="1">
    <source>
        <dbReference type="SAM" id="Phobius"/>
    </source>
</evidence>
<keyword evidence="1" id="KW-1133">Transmembrane helix</keyword>
<dbReference type="Proteomes" id="UP000091820">
    <property type="component" value="Unassembled WGS sequence"/>
</dbReference>
<keyword evidence="1" id="KW-0812">Transmembrane</keyword>
<keyword evidence="3" id="KW-1185">Reference proteome</keyword>
<evidence type="ECO:0000313" key="2">
    <source>
        <dbReference type="EnsemblMetazoa" id="GBRI042078-PA"/>
    </source>
</evidence>
<accession>A0A1A9X2M7</accession>
<feature type="transmembrane region" description="Helical" evidence="1">
    <location>
        <begin position="71"/>
        <end position="90"/>
    </location>
</feature>
<keyword evidence="1" id="KW-0472">Membrane</keyword>